<proteinExistence type="predicted"/>
<reference evidence="3" key="5">
    <citation type="journal article" date="2017" name="Virusdisease">
        <title>Characterization and prevalence of a novel white spot syndrome viral genotype in naturally infected wild crayfish, Procambarus clarkii, in Shanghai, China.</title>
        <authorList>
            <person name="Jiang L."/>
            <person name="Xiao J."/>
            <person name="Liu L."/>
            <person name="Pan Y."/>
            <person name="Yan S."/>
            <person name="Wang Y."/>
        </authorList>
    </citation>
    <scope>NUCLEOTIDE SEQUENCE [LARGE SCALE GENOMIC DNA]</scope>
    <source>
        <strain evidence="3">PC</strain>
    </source>
</reference>
<dbReference type="EMBL" id="AF369029">
    <property type="protein sequence ID" value="AAK77806.1"/>
    <property type="molecule type" value="Genomic_DNA"/>
</dbReference>
<evidence type="ECO:0000313" key="3">
    <source>
        <dbReference type="EMBL" id="ASV62870.1"/>
    </source>
</evidence>
<accession>Q91LA8</accession>
<name>A0A125QWT4_9VIRU</name>
<dbReference type="Proteomes" id="UP000273684">
    <property type="component" value="Genome"/>
</dbReference>
<evidence type="ECO:0000313" key="5">
    <source>
        <dbReference type="Proteomes" id="UP000273684"/>
    </source>
</evidence>
<dbReference type="EMBL" id="KU216744">
    <property type="protein sequence ID" value="ALZ45788.1"/>
    <property type="molecule type" value="Genomic_DNA"/>
</dbReference>
<dbReference type="Proteomes" id="UP000281424">
    <property type="component" value="Segment"/>
</dbReference>
<dbReference type="EMBL" id="MN840357">
    <property type="protein sequence ID" value="QHB92565.1"/>
    <property type="molecule type" value="Genomic_DNA"/>
</dbReference>
<evidence type="ECO:0000313" key="4">
    <source>
        <dbReference type="EMBL" id="QHB92565.1"/>
    </source>
</evidence>
<reference evidence="2" key="6">
    <citation type="submission" date="2018-06" db="EMBL/GenBank/DDBJ databases">
        <authorList>
            <person name="Zhirakovskaya E."/>
        </authorList>
    </citation>
    <scope>NUCLEOTIDE SEQUENCE</scope>
    <source>
        <strain evidence="2">MEX2008</strain>
    </source>
</reference>
<evidence type="ECO:0000313" key="2">
    <source>
        <dbReference type="EMBL" id="ALZ45788.1"/>
    </source>
</evidence>
<reference evidence="4" key="7">
    <citation type="submission" date="2019-12" db="EMBL/GenBank/DDBJ databases">
        <title>Genome reconstruction of White Spot Syndrome Virus (WSSV) from archival Davidson-fixed paraffin embedded shrimp (Penaeus vannamei) tissue.</title>
        <authorList>
            <person name="Cruz-Flores R."/>
            <person name="Hung Nam M."/>
            <person name="Aranguren Caroa L.F."/>
            <person name="Kanrar S."/>
            <person name="Dhar A.K."/>
        </authorList>
    </citation>
    <scope>NUCLEOTIDE SEQUENCE</scope>
    <source>
        <strain evidence="4">CN_95_DFPE</strain>
    </source>
</reference>
<protein>
    <submittedName>
        <fullName evidence="1">ORF137</fullName>
    </submittedName>
</protein>
<evidence type="ECO:0000313" key="6">
    <source>
        <dbReference type="Proteomes" id="UP000279156"/>
    </source>
</evidence>
<accession>A0A125QWT4</accession>
<reference evidence="1 6" key="3">
    <citation type="journal article" date="2005" name="Virus Res.">
        <title>Fitness and virulence of an ancestral White Spot Syndrome Virus isolate from shrimp.</title>
        <authorList>
            <person name="Marks H."/>
            <person name="van Duijse J.J."/>
            <person name="Zuidema D."/>
            <person name="van Hulten M.C."/>
            <person name="Vlak J.M."/>
        </authorList>
    </citation>
    <scope>NUCLEOTIDE SEQUENCE [LARGE SCALE GENOMIC DNA]</scope>
    <source>
        <strain evidence="1">WSSV-TH</strain>
    </source>
</reference>
<dbReference type="EMBL" id="KX686117">
    <property type="protein sequence ID" value="ASV62870.1"/>
    <property type="molecule type" value="Genomic_DNA"/>
</dbReference>
<dbReference type="Proteomes" id="UP000279156">
    <property type="component" value="Segment"/>
</dbReference>
<evidence type="ECO:0000313" key="1">
    <source>
        <dbReference type="EMBL" id="AAK77806.1"/>
    </source>
</evidence>
<reference evidence="1" key="2">
    <citation type="submission" date="2004-12" db="EMBL/GenBank/DDBJ databases">
        <authorList>
            <person name="Marks H."/>
            <person name="van Duijse J.J.A."/>
            <person name="Zuidema D."/>
            <person name="van Hulten M.C.W."/>
            <person name="Vlak J.M."/>
        </authorList>
    </citation>
    <scope>NUCLEOTIDE SEQUENCE</scope>
    <source>
        <strain evidence="1">WSSV-TH</strain>
    </source>
</reference>
<reference evidence="1 6" key="1">
    <citation type="journal article" date="2001" name="Virology">
        <title>The white spot syndrome virus DNA genome sequence.</title>
        <authorList>
            <person name="van Hulten M.C."/>
            <person name="Witteveldt J."/>
            <person name="Peters S."/>
            <person name="Kloosterboer N."/>
            <person name="Tarchini R."/>
            <person name="Fiers M."/>
            <person name="Sandbrink H."/>
            <person name="Lankhorst R.K."/>
            <person name="Vlak J.M."/>
        </authorList>
    </citation>
    <scope>NUCLEOTIDE SEQUENCE [LARGE SCALE GENOMIC DNA]</scope>
    <source>
        <strain evidence="1">WSSV-TH</strain>
    </source>
</reference>
<organism evidence="2 5">
    <name type="scientific">White spot syndrome virus</name>
    <dbReference type="NCBI Taxonomy" id="342409"/>
    <lineage>
        <taxon>Viruses</taxon>
        <taxon>Viruses incertae sedis</taxon>
        <taxon>Naldaviricetes</taxon>
        <taxon>Nimaviridae</taxon>
        <taxon>Whispovirus</taxon>
    </lineage>
</organism>
<sequence length="53" mass="6005">MSSSKGGPLGRANVRLHECARSGTRNNIPNIIKCNPFQKWLFQKWIETFLDSG</sequence>
<reference evidence="2 5" key="4">
    <citation type="journal article" date="2016" name="Genome Announc.">
        <title>Draft Genome Sequence of White Spot Syndrome Virus Isolated from Cultured Litopenaeus vannamei in Mexico.</title>
        <authorList>
            <person name="Rodriguez-Anaya L.Z."/>
            <person name="Gonzalez-Galaviz J.R."/>
            <person name="Casillas-Hernandez R."/>
            <person name="Lares-Villa F."/>
            <person name="Estrada K."/>
            <person name="Ibarra-Gamez J.C."/>
            <person name="Sanchez-Flores A."/>
        </authorList>
    </citation>
    <scope>NUCLEOTIDE SEQUENCE [LARGE SCALE GENOMIC DNA]</scope>
    <source>
        <strain evidence="2 5">MEX2008</strain>
    </source>
</reference>